<dbReference type="GO" id="GO:0006779">
    <property type="term" value="P:porphyrin-containing compound biosynthetic process"/>
    <property type="evidence" value="ECO:0007669"/>
    <property type="project" value="InterPro"/>
</dbReference>
<evidence type="ECO:0000259" key="1">
    <source>
        <dbReference type="Pfam" id="PF01208"/>
    </source>
</evidence>
<feature type="domain" description="Uroporphyrinogen decarboxylase (URO-D)" evidence="1">
    <location>
        <begin position="11"/>
        <end position="344"/>
    </location>
</feature>
<dbReference type="EMBL" id="AY349648">
    <property type="protein sequence ID" value="AAQ55472.1"/>
    <property type="molecule type" value="Genomic_DNA"/>
</dbReference>
<sequence length="365" mass="40293">MRQTMKDKMTPLQRAKAKANGEAVDRLPCNPNLSNGIARISGCKISDFNKDPRALADAVIATYRRFGADGAKVFTDLFLLSEAMGAKMKMPDDDTVDLLEPAINDISEIDKIPLIDPYKDARLPIHLKAMEYVHEELKDEVPCTALIVGPFTNACFIIGVEKMTKLMIKDPESVHKLCEISLENCIRFTDAAIKTGVGISIAEPMASCTVISPKHFREYCAPYLSKYVDFVKSKLNGVSIHICGQTKAIWTDIADMGINAFSIDDIADMEDCVNTIGDRMVVTGNVDPSAVMYAGTKEEVRKAVIKSVQQGYKAKKGYGIMSGCGLPVETPIENIDVMMDTAREIGWPVTDEKLEYLLSINKYEE</sequence>
<dbReference type="PANTHER" id="PTHR47099:SF1">
    <property type="entry name" value="METHYLCOBAMIDE:COM METHYLTRANSFERASE MTBA"/>
    <property type="match status" value="1"/>
</dbReference>
<organism evidence="2">
    <name type="scientific">Methanococcus voltae</name>
    <dbReference type="NCBI Taxonomy" id="2188"/>
    <lineage>
        <taxon>Archaea</taxon>
        <taxon>Methanobacteriati</taxon>
        <taxon>Methanobacteriota</taxon>
        <taxon>Methanomada group</taxon>
        <taxon>Methanococci</taxon>
        <taxon>Methanococcales</taxon>
        <taxon>Methanococcaceae</taxon>
        <taxon>Methanococcus</taxon>
    </lineage>
</organism>
<dbReference type="SUPFAM" id="SSF51726">
    <property type="entry name" value="UROD/MetE-like"/>
    <property type="match status" value="1"/>
</dbReference>
<dbReference type="Pfam" id="PF01208">
    <property type="entry name" value="URO-D"/>
    <property type="match status" value="1"/>
</dbReference>
<name>Q6V6W8_METVO</name>
<dbReference type="InterPro" id="IPR038071">
    <property type="entry name" value="UROD/MetE-like_sf"/>
</dbReference>
<dbReference type="PANTHER" id="PTHR47099">
    <property type="entry name" value="METHYLCOBAMIDE:COM METHYLTRANSFERASE MTBA"/>
    <property type="match status" value="1"/>
</dbReference>
<dbReference type="InterPro" id="IPR052024">
    <property type="entry name" value="Methanogen_methyltrans"/>
</dbReference>
<dbReference type="GO" id="GO:0004853">
    <property type="term" value="F:uroporphyrinogen decarboxylase activity"/>
    <property type="evidence" value="ECO:0007669"/>
    <property type="project" value="InterPro"/>
</dbReference>
<proteinExistence type="predicted"/>
<reference evidence="2" key="1">
    <citation type="submission" date="2003-07" db="EMBL/GenBank/DDBJ databases">
        <authorList>
            <person name="Feldman R."/>
            <person name="Overbeek R."/>
            <person name="Whitman W."/>
        </authorList>
    </citation>
    <scope>NUCLEOTIDE SEQUENCE</scope>
    <source>
        <strain evidence="2">PS</strain>
    </source>
</reference>
<evidence type="ECO:0000313" key="2">
    <source>
        <dbReference type="EMBL" id="AAQ55472.1"/>
    </source>
</evidence>
<dbReference type="InterPro" id="IPR000257">
    <property type="entry name" value="Uroporphyrinogen_deCOase"/>
</dbReference>
<protein>
    <recommendedName>
        <fullName evidence="1">Uroporphyrinogen decarboxylase (URO-D) domain-containing protein</fullName>
    </recommendedName>
</protein>
<dbReference type="AlphaFoldDB" id="Q6V6W8"/>
<dbReference type="Gene3D" id="3.20.20.210">
    <property type="match status" value="1"/>
</dbReference>
<dbReference type="CDD" id="cd03465">
    <property type="entry name" value="URO-D_like"/>
    <property type="match status" value="1"/>
</dbReference>
<accession>Q6V6W8</accession>